<comment type="similarity">
    <text evidence="1">Belongs to the CCSER family.</text>
</comment>
<dbReference type="RefSeq" id="XP_037397696.1">
    <property type="nucleotide sequence ID" value="XM_037541799.1"/>
</dbReference>
<feature type="region of interest" description="Disordered" evidence="3">
    <location>
        <begin position="1"/>
        <end position="183"/>
    </location>
</feature>
<dbReference type="GO" id="GO:0015630">
    <property type="term" value="C:microtubule cytoskeleton"/>
    <property type="evidence" value="ECO:0007669"/>
    <property type="project" value="TreeGrafter"/>
</dbReference>
<evidence type="ECO:0000256" key="3">
    <source>
        <dbReference type="SAM" id="MobiDB-lite"/>
    </source>
</evidence>
<feature type="compositionally biased region" description="Basic residues" evidence="3">
    <location>
        <begin position="611"/>
        <end position="620"/>
    </location>
</feature>
<reference evidence="4" key="2">
    <citation type="submission" date="2025-08" db="UniProtKB">
        <authorList>
            <consortium name="Ensembl"/>
        </authorList>
    </citation>
    <scope>IDENTIFICATION</scope>
</reference>
<dbReference type="GeneID" id="108415643"/>
<feature type="compositionally biased region" description="Low complexity" evidence="3">
    <location>
        <begin position="650"/>
        <end position="661"/>
    </location>
</feature>
<feature type="compositionally biased region" description="Basic and acidic residues" evidence="3">
    <location>
        <begin position="627"/>
        <end position="638"/>
    </location>
</feature>
<evidence type="ECO:0000256" key="2">
    <source>
        <dbReference type="ARBA" id="ARBA00023054"/>
    </source>
</evidence>
<feature type="compositionally biased region" description="Polar residues" evidence="3">
    <location>
        <begin position="145"/>
        <end position="154"/>
    </location>
</feature>
<reference evidence="4 5" key="1">
    <citation type="submission" date="2020-10" db="EMBL/GenBank/DDBJ databases">
        <title>Pygocentrus nattereri (red-bellied piranha) genome, fPygNat1, primary haplotype.</title>
        <authorList>
            <person name="Myers G."/>
            <person name="Meyer A."/>
            <person name="Karagic N."/>
            <person name="Pippel M."/>
            <person name="Winkler S."/>
            <person name="Tracey A."/>
            <person name="Wood J."/>
            <person name="Formenti G."/>
            <person name="Howe K."/>
            <person name="Fedrigo O."/>
            <person name="Jarvis E.D."/>
        </authorList>
    </citation>
    <scope>NUCLEOTIDE SEQUENCE [LARGE SCALE GENOMIC DNA]</scope>
</reference>
<keyword evidence="2" id="KW-0175">Coiled coil</keyword>
<evidence type="ECO:0000313" key="4">
    <source>
        <dbReference type="Ensembl" id="ENSPNAP00000070101.1"/>
    </source>
</evidence>
<dbReference type="CTD" id="793969"/>
<feature type="compositionally biased region" description="Polar residues" evidence="3">
    <location>
        <begin position="93"/>
        <end position="103"/>
    </location>
</feature>
<dbReference type="Proteomes" id="UP001501920">
    <property type="component" value="Chromosome 10"/>
</dbReference>
<feature type="compositionally biased region" description="Polar residues" evidence="3">
    <location>
        <begin position="23"/>
        <end position="36"/>
    </location>
</feature>
<feature type="compositionally biased region" description="Polar residues" evidence="3">
    <location>
        <begin position="662"/>
        <end position="677"/>
    </location>
</feature>
<feature type="region of interest" description="Disordered" evidence="3">
    <location>
        <begin position="608"/>
        <end position="704"/>
    </location>
</feature>
<accession>A0AAR2L6V4</accession>
<dbReference type="AlphaFoldDB" id="A0AAR2L6V4"/>
<dbReference type="GO" id="GO:0008017">
    <property type="term" value="F:microtubule binding"/>
    <property type="evidence" value="ECO:0007669"/>
    <property type="project" value="TreeGrafter"/>
</dbReference>
<name>A0AAR2L6V4_PYGNA</name>
<dbReference type="PANTHER" id="PTHR22461">
    <property type="entry name" value="SERINE-RICH COILED-COIL DOMAIN-CONTAINING PROTEIN 2-RELATED"/>
    <property type="match status" value="1"/>
</dbReference>
<feature type="compositionally biased region" description="Basic residues" evidence="3">
    <location>
        <begin position="37"/>
        <end position="46"/>
    </location>
</feature>
<evidence type="ECO:0000256" key="1">
    <source>
        <dbReference type="ARBA" id="ARBA00010949"/>
    </source>
</evidence>
<dbReference type="RefSeq" id="XP_037397697.1">
    <property type="nucleotide sequence ID" value="XM_037541800.1"/>
</dbReference>
<sequence>MEQKASNKPSMVSRLPKLGSRPVNAQSSQPNSTVHGQHTHNCRKISGKPSGMVWPSPSSMKWTKETGSSTVTPNQELSGGNRETHAFHPANKKPSTPTVTGHKSASFVLIGSSKPGPKSSRSTSSPKIGQTASSSSTSPSSSSTKLTHNGTVDLSPSGRVPRFQRLRDNPSSGDSLPRSSCGLKRLSTDRMVRSQSLTYFRQPSPTNSFIPRSFSFSKAVELAKPLPNTQLCPLRAPGLKPPQCLSSSRLGLGFGKSFPECSSSVASLSECSTPSSGLKKHLLPNCVLSKPSALGYSLTRSFATKPQHPVVVGRSQEKHQIKTQSLTPKTNHNVQRFETPAGPADLPDGTEEMSFSSGSSDRNENCEDLLDDFDHLGDQSHNGVLDSRCLTMPTQTCLRNILHEDWVSVTDVDSFGSSSLELSPSSSSGGTYMWDEDMSYTHTQHCDDEPNITTEAVNDLENVAAFDLEENDIILELHEDGTLHSGRTVHSYPSEKRAQQQRLSGVNQHNHKRLLKLQGFDEGPADQSDDHMVAINEFSLNQMLQDFSSVKSQLFNLKLLLQVEEGEINSKGSTEVNSAALQVEVLMKEVTTLRQELRNKDNIITQLTNKQQHKHQKHQLRSLSGSEVKEVKGQKADKFTQTPQRPAHTLQVLQLSSPQLSEACTQEPSASSTTTGAPNKALRYSTSPRPLVKPSGPPLHRGPR</sequence>
<proteinExistence type="inferred from homology"/>
<organism evidence="4 5">
    <name type="scientific">Pygocentrus nattereri</name>
    <name type="common">Red-bellied piranha</name>
    <dbReference type="NCBI Taxonomy" id="42514"/>
    <lineage>
        <taxon>Eukaryota</taxon>
        <taxon>Metazoa</taxon>
        <taxon>Chordata</taxon>
        <taxon>Craniata</taxon>
        <taxon>Vertebrata</taxon>
        <taxon>Euteleostomi</taxon>
        <taxon>Actinopterygii</taxon>
        <taxon>Neopterygii</taxon>
        <taxon>Teleostei</taxon>
        <taxon>Ostariophysi</taxon>
        <taxon>Characiformes</taxon>
        <taxon>Characoidei</taxon>
        <taxon>Pygocentrus</taxon>
    </lineage>
</organism>
<feature type="compositionally biased region" description="Polar residues" evidence="3">
    <location>
        <begin position="169"/>
        <end position="178"/>
    </location>
</feature>
<evidence type="ECO:0008006" key="6">
    <source>
        <dbReference type="Google" id="ProtNLM"/>
    </source>
</evidence>
<protein>
    <recommendedName>
        <fullName evidence="6">Coiled-coil serine-rich protein 2a</fullName>
    </recommendedName>
</protein>
<keyword evidence="5" id="KW-1185">Reference proteome</keyword>
<feature type="compositionally biased region" description="Low complexity" evidence="3">
    <location>
        <begin position="111"/>
        <end position="144"/>
    </location>
</feature>
<reference evidence="4" key="3">
    <citation type="submission" date="2025-09" db="UniProtKB">
        <authorList>
            <consortium name="Ensembl"/>
        </authorList>
    </citation>
    <scope>IDENTIFICATION</scope>
</reference>
<dbReference type="GO" id="GO:0001578">
    <property type="term" value="P:microtubule bundle formation"/>
    <property type="evidence" value="ECO:0007669"/>
    <property type="project" value="TreeGrafter"/>
</dbReference>
<feature type="compositionally biased region" description="Polar residues" evidence="3">
    <location>
        <begin position="1"/>
        <end position="10"/>
    </location>
</feature>
<dbReference type="PANTHER" id="PTHR22461:SF2">
    <property type="entry name" value="SERINE-RICH COILED-COIL DOMAIN-CONTAINING PROTEIN 2"/>
    <property type="match status" value="1"/>
</dbReference>
<dbReference type="Ensembl" id="ENSPNAT00000069344.1">
    <property type="protein sequence ID" value="ENSPNAP00000070101.1"/>
    <property type="gene ID" value="ENSPNAG00000031773.1"/>
</dbReference>
<dbReference type="InterPro" id="IPR029627">
    <property type="entry name" value="CCSER"/>
</dbReference>
<evidence type="ECO:0000313" key="5">
    <source>
        <dbReference type="Proteomes" id="UP001501920"/>
    </source>
</evidence>
<feature type="compositionally biased region" description="Polar residues" evidence="3">
    <location>
        <begin position="56"/>
        <end position="78"/>
    </location>
</feature>
<feature type="region of interest" description="Disordered" evidence="3">
    <location>
        <begin position="339"/>
        <end position="363"/>
    </location>
</feature>